<sequence>MEIDLSGKDAANSAGAEVIHLPILQIISEARNEHGMRLQDFERYRRYCSSKVHRLRETLHLTHADMNQKAPEKGKSKKTKGKKPKKAQAAAAQSAAAKGKGNVFTEKVIRIQDVDNERPALLLLFEAERAWAFSQDLRNQSFENDQDSALRRRGFSRARRAVQWSFQLYQLVTALSSRFDAHARAEAAAYATLLKASELFDKKQWEKALEHLSVSRVLLSIVADSSDSSRSEALANSFIDSGEAQMRYCAYQIGESEQEMDKAAERIATNEVCTKVLPEFNDLEAELRSVKMASSGAKSERALTLTWHGQKIPIRNPELLDSITKASDEEEALQRAIKAGDSQGRIKTSEKTKRTNISKRPRLSHSQRKAKKREAAAAAAQASGSSSIVASTSRVGGGGRTEMDPFDRALSALADAEEVARRLVEDNAEALAKSHSARYESASNDLRLAHDYIFYKLLALRVARNARLVEEVERKSERRDRRAQELTEIRLQRSNASRRRSKRSAKASSMSQEKAPKKSKPGSLAKRPRSEARPKPRPARSGTRALKARQSSARAARARLVSLEKSRRRSARAVPALAKLLDGAETSLSAMASIGLVESEPDVSSLIEAKAAWYRGELLRHLAKAFALSNARAEALLLATRAQLYVRQARQAAELAEDAEEEDGHVPPSMKDDATFAKVEEQLERFKVQTQKEIYLAERGRMERPKSVTAMNETKAGQALQELAAKYVDFDPVDVEEARRVPEHVADECERELSGAAGGKASKGHKVKREKKRVEGAGAGAKEANSSSTEEEEVAESFHDADSDDEPMYEAQAGDEEGEEEDGSGTNTPSSQPKKGWLGGWFGRGG</sequence>
<organism evidence="1 2">
    <name type="scientific">Violaceomyces palustris</name>
    <dbReference type="NCBI Taxonomy" id="1673888"/>
    <lineage>
        <taxon>Eukaryota</taxon>
        <taxon>Fungi</taxon>
        <taxon>Dikarya</taxon>
        <taxon>Basidiomycota</taxon>
        <taxon>Ustilaginomycotina</taxon>
        <taxon>Ustilaginomycetes</taxon>
        <taxon>Violaceomycetales</taxon>
        <taxon>Violaceomycetaceae</taxon>
        <taxon>Violaceomyces</taxon>
    </lineage>
</organism>
<gene>
    <name evidence="1" type="ORF">IE53DRAFT_387607</name>
</gene>
<protein>
    <submittedName>
        <fullName evidence="1">Uncharacterized protein</fullName>
    </submittedName>
</protein>
<evidence type="ECO:0000313" key="1">
    <source>
        <dbReference type="EMBL" id="PWN50114.1"/>
    </source>
</evidence>
<evidence type="ECO:0000313" key="2">
    <source>
        <dbReference type="Proteomes" id="UP000245626"/>
    </source>
</evidence>
<reference evidence="1 2" key="1">
    <citation type="journal article" date="2018" name="Mol. Biol. Evol.">
        <title>Broad Genomic Sampling Reveals a Smut Pathogenic Ancestry of the Fungal Clade Ustilaginomycotina.</title>
        <authorList>
            <person name="Kijpornyongpan T."/>
            <person name="Mondo S.J."/>
            <person name="Barry K."/>
            <person name="Sandor L."/>
            <person name="Lee J."/>
            <person name="Lipzen A."/>
            <person name="Pangilinan J."/>
            <person name="LaButti K."/>
            <person name="Hainaut M."/>
            <person name="Henrissat B."/>
            <person name="Grigoriev I.V."/>
            <person name="Spatafora J.W."/>
            <person name="Aime M.C."/>
        </authorList>
    </citation>
    <scope>NUCLEOTIDE SEQUENCE [LARGE SCALE GENOMIC DNA]</scope>
    <source>
        <strain evidence="1 2">SA 807</strain>
    </source>
</reference>
<keyword evidence="2" id="KW-1185">Reference proteome</keyword>
<dbReference type="EMBL" id="KZ819967">
    <property type="protein sequence ID" value="PWN50114.1"/>
    <property type="molecule type" value="Genomic_DNA"/>
</dbReference>
<name>A0ACD0NWB0_9BASI</name>
<accession>A0ACD0NWB0</accession>
<proteinExistence type="predicted"/>
<dbReference type="Proteomes" id="UP000245626">
    <property type="component" value="Unassembled WGS sequence"/>
</dbReference>